<sequence length="73" mass="8196">MIKGYKLFIGTTNDAELSIYSDTSCTNQLDTVNLCGAYSNMDMLGTTKSKYYSIRVVSKPGLCKFRHEKINCN</sequence>
<comment type="caution">
    <text evidence="1">The sequence shown here is derived from an EMBL/GenBank/DDBJ whole genome shotgun (WGS) entry which is preliminary data.</text>
</comment>
<dbReference type="AlphaFoldDB" id="A0A1R1YGR6"/>
<name>A0A1R1YGR6_9FUNG</name>
<evidence type="ECO:0000313" key="2">
    <source>
        <dbReference type="Proteomes" id="UP000187283"/>
    </source>
</evidence>
<accession>A0A1R1YGR6</accession>
<reference evidence="1 2" key="1">
    <citation type="submission" date="2017-01" db="EMBL/GenBank/DDBJ databases">
        <authorList>
            <person name="Mah S.A."/>
            <person name="Swanson W.J."/>
            <person name="Moy G.W."/>
            <person name="Vacquier V.D."/>
        </authorList>
    </citation>
    <scope>NUCLEOTIDE SEQUENCE [LARGE SCALE GENOMIC DNA]</scope>
    <source>
        <strain evidence="1 2">GSMNP</strain>
    </source>
</reference>
<organism evidence="1 2">
    <name type="scientific">Smittium culicis</name>
    <dbReference type="NCBI Taxonomy" id="133412"/>
    <lineage>
        <taxon>Eukaryota</taxon>
        <taxon>Fungi</taxon>
        <taxon>Fungi incertae sedis</taxon>
        <taxon>Zoopagomycota</taxon>
        <taxon>Kickxellomycotina</taxon>
        <taxon>Harpellomycetes</taxon>
        <taxon>Harpellales</taxon>
        <taxon>Legeriomycetaceae</taxon>
        <taxon>Smittium</taxon>
    </lineage>
</organism>
<protein>
    <submittedName>
        <fullName evidence="1">Uncharacterized protein</fullName>
    </submittedName>
</protein>
<dbReference type="EMBL" id="LSSN01000093">
    <property type="protein sequence ID" value="OMJ25916.1"/>
    <property type="molecule type" value="Genomic_DNA"/>
</dbReference>
<evidence type="ECO:0000313" key="1">
    <source>
        <dbReference type="EMBL" id="OMJ25916.1"/>
    </source>
</evidence>
<proteinExistence type="predicted"/>
<dbReference type="Proteomes" id="UP000187283">
    <property type="component" value="Unassembled WGS sequence"/>
</dbReference>
<keyword evidence="2" id="KW-1185">Reference proteome</keyword>
<gene>
    <name evidence="1" type="ORF">AYI70_g575</name>
</gene>